<dbReference type="EMBL" id="LRPO01000022">
    <property type="protein sequence ID" value="KWZ81891.1"/>
    <property type="molecule type" value="Genomic_DNA"/>
</dbReference>
<dbReference type="Gene3D" id="3.40.50.2020">
    <property type="match status" value="1"/>
</dbReference>
<dbReference type="AlphaFoldDB" id="A0A133KQP1"/>
<proteinExistence type="inferred from homology"/>
<dbReference type="SUPFAM" id="SSF53271">
    <property type="entry name" value="PRTase-like"/>
    <property type="match status" value="1"/>
</dbReference>
<reference evidence="2 3" key="1">
    <citation type="submission" date="2016-01" db="EMBL/GenBank/DDBJ databases">
        <authorList>
            <person name="Oliw E.H."/>
        </authorList>
    </citation>
    <scope>NUCLEOTIDE SEQUENCE [LARGE SCALE GENOMIC DNA]</scope>
    <source>
        <strain evidence="2 3">MJR8628B</strain>
    </source>
</reference>
<accession>A0A133KQP1</accession>
<organism evidence="2 3">
    <name type="scientific">Bifidobacterium bifidum</name>
    <dbReference type="NCBI Taxonomy" id="1681"/>
    <lineage>
        <taxon>Bacteria</taxon>
        <taxon>Bacillati</taxon>
        <taxon>Actinomycetota</taxon>
        <taxon>Actinomycetes</taxon>
        <taxon>Bifidobacteriales</taxon>
        <taxon>Bifidobacteriaceae</taxon>
        <taxon>Bifidobacterium</taxon>
    </lineage>
</organism>
<protein>
    <submittedName>
        <fullName evidence="2">ComF family protein</fullName>
    </submittedName>
</protein>
<dbReference type="PANTHER" id="PTHR47505:SF1">
    <property type="entry name" value="DNA UTILIZATION PROTEIN YHGH"/>
    <property type="match status" value="1"/>
</dbReference>
<dbReference type="CDD" id="cd06223">
    <property type="entry name" value="PRTases_typeI"/>
    <property type="match status" value="1"/>
</dbReference>
<dbReference type="InterPro" id="IPR000836">
    <property type="entry name" value="PRTase_dom"/>
</dbReference>
<dbReference type="InterPro" id="IPR029057">
    <property type="entry name" value="PRTase-like"/>
</dbReference>
<comment type="similarity">
    <text evidence="1">Belongs to the ComF/GntX family.</text>
</comment>
<dbReference type="PATRIC" id="fig|1681.53.peg.739"/>
<evidence type="ECO:0000313" key="3">
    <source>
        <dbReference type="Proteomes" id="UP000070092"/>
    </source>
</evidence>
<name>A0A133KQP1_BIFBI</name>
<sequence>MNHMGWHGFARMLTEVAGSLRDVLLPRGCAGCGMPDAVLCDDCRASGGGFTSFAMPGTVSGRAIACGAYRGPLRRAILRWKDHGDEECDGPFADMMADALLSSGLLASDPMPVTTLVPAPSSPRSMRERGRWHMRNVTNSLARSLRRRGMDVDTAALLRTTKTSGKSVQMHGAAQRSRRLQGHIVIAARPPYPRNVILVDDIVTTGTTARQCAQALNAAGIHVTTVICLARTLRTGENIDD</sequence>
<comment type="caution">
    <text evidence="2">The sequence shown here is derived from an EMBL/GenBank/DDBJ whole genome shotgun (WGS) entry which is preliminary data.</text>
</comment>
<evidence type="ECO:0000313" key="2">
    <source>
        <dbReference type="EMBL" id="KWZ81891.1"/>
    </source>
</evidence>
<dbReference type="InterPro" id="IPR051910">
    <property type="entry name" value="ComF/GntX_DNA_util-trans"/>
</dbReference>
<dbReference type="Proteomes" id="UP000070092">
    <property type="component" value="Unassembled WGS sequence"/>
</dbReference>
<gene>
    <name evidence="2" type="ORF">HMPREF3196_00748</name>
</gene>
<dbReference type="PANTHER" id="PTHR47505">
    <property type="entry name" value="DNA UTILIZATION PROTEIN YHGH"/>
    <property type="match status" value="1"/>
</dbReference>
<evidence type="ECO:0000256" key="1">
    <source>
        <dbReference type="ARBA" id="ARBA00008007"/>
    </source>
</evidence>